<dbReference type="EMBL" id="SPSG01000927">
    <property type="protein sequence ID" value="TFV23835.1"/>
    <property type="molecule type" value="Genomic_DNA"/>
</dbReference>
<comment type="subcellular location">
    <subcellularLocation>
        <location evidence="2">Cytoplasm</location>
    </subcellularLocation>
</comment>
<organism evidence="3">
    <name type="scientific">Serratia marcescens</name>
    <dbReference type="NCBI Taxonomy" id="615"/>
    <lineage>
        <taxon>Bacteria</taxon>
        <taxon>Pseudomonadati</taxon>
        <taxon>Pseudomonadota</taxon>
        <taxon>Gammaproteobacteria</taxon>
        <taxon>Enterobacterales</taxon>
        <taxon>Yersiniaceae</taxon>
        <taxon>Serratia</taxon>
    </lineage>
</organism>
<dbReference type="EMBL" id="LT575490">
    <property type="protein sequence ID" value="SAY43054.1"/>
    <property type="molecule type" value="Genomic_DNA"/>
</dbReference>
<evidence type="ECO:0000313" key="4">
    <source>
        <dbReference type="EMBL" id="SUI66600.1"/>
    </source>
</evidence>
<dbReference type="Pfam" id="PF02794">
    <property type="entry name" value="HlyC"/>
    <property type="match status" value="1"/>
</dbReference>
<gene>
    <name evidence="5" type="ORF">E0L31_07310</name>
    <name evidence="6" type="ORF">FOT62_04105</name>
    <name evidence="4" type="ORF">NCTC10211_04070</name>
    <name evidence="3" type="ORF">PWN146_01745</name>
</gene>
<reference evidence="6 9" key="4">
    <citation type="submission" date="2019-07" db="EMBL/GenBank/DDBJ databases">
        <title>Serratia strains were isolated from fresh produce.</title>
        <authorList>
            <person name="Cho G.-S."/>
            <person name="Stein M."/>
            <person name="Lee W."/>
            <person name="Suh S.H."/>
            <person name="Franz C.M.A.P."/>
        </authorList>
    </citation>
    <scope>NUCLEOTIDE SEQUENCE [LARGE SCALE GENOMIC DNA]</scope>
    <source>
        <strain evidence="6 9">S16</strain>
    </source>
</reference>
<dbReference type="GO" id="GO:0009404">
    <property type="term" value="P:toxin metabolic process"/>
    <property type="evidence" value="ECO:0007669"/>
    <property type="project" value="UniProtKB-UniRule"/>
</dbReference>
<reference evidence="3" key="1">
    <citation type="submission" date="2016-05" db="EMBL/GenBank/DDBJ databases">
        <authorList>
            <person name="Cock P.J.A."/>
            <person name="Cock P.J.A."/>
        </authorList>
    </citation>
    <scope>NUCLEOTIDE SEQUENCE</scope>
    <source>
        <strain evidence="3">PWN146_assembly</strain>
    </source>
</reference>
<evidence type="ECO:0000256" key="1">
    <source>
        <dbReference type="ARBA" id="ARBA00005686"/>
    </source>
</evidence>
<dbReference type="PATRIC" id="fig|615.99.peg.3185"/>
<evidence type="ECO:0000256" key="2">
    <source>
        <dbReference type="RuleBase" id="RU368102"/>
    </source>
</evidence>
<evidence type="ECO:0000313" key="3">
    <source>
        <dbReference type="EMBL" id="SAY43054.1"/>
    </source>
</evidence>
<evidence type="ECO:0000313" key="7">
    <source>
        <dbReference type="Proteomes" id="UP000254765"/>
    </source>
</evidence>
<keyword evidence="2 3" id="KW-0808">Transferase</keyword>
<dbReference type="Proteomes" id="UP000321126">
    <property type="component" value="Unassembled WGS sequence"/>
</dbReference>
<dbReference type="AlphaFoldDB" id="A0A1C3HDB5"/>
<evidence type="ECO:0000313" key="5">
    <source>
        <dbReference type="EMBL" id="TFV23835.1"/>
    </source>
</evidence>
<dbReference type="GO" id="GO:0016746">
    <property type="term" value="F:acyltransferase activity"/>
    <property type="evidence" value="ECO:0007669"/>
    <property type="project" value="UniProtKB-UniRule"/>
</dbReference>
<evidence type="ECO:0000313" key="6">
    <source>
        <dbReference type="EMBL" id="TXE36174.1"/>
    </source>
</evidence>
<comment type="function">
    <text evidence="2">Involved in fatty acylation of protoxin at internal lysine residues, thereby converting it to the active toxin.</text>
</comment>
<dbReference type="EC" id="2.3.1.-" evidence="2"/>
<name>A0A1C3HDB5_SERMA</name>
<dbReference type="InterPro" id="IPR003996">
    <property type="entry name" value="RTX_toxin-activating_protC_bac"/>
</dbReference>
<evidence type="ECO:0000313" key="9">
    <source>
        <dbReference type="Proteomes" id="UP000321126"/>
    </source>
</evidence>
<dbReference type="EMBL" id="VOUQ01000002">
    <property type="protein sequence ID" value="TXE36174.1"/>
    <property type="molecule type" value="Genomic_DNA"/>
</dbReference>
<proteinExistence type="inferred from homology"/>
<sequence length="149" mass="17683">MSFIKENQQGKSRFSQYESLGFAVNCMLMNKNYSLYHIKTLQLWTQEAINQNQFKILFDHLDNPIGYITWAYLRDETLSRFINDPQFLLHNSEWDEGGTLCILDFCCKPGSAHLCLEHLKRVHPIVERRTVVWRSRRTGRLMTVKNKEK</sequence>
<reference evidence="4 7" key="2">
    <citation type="submission" date="2018-06" db="EMBL/GenBank/DDBJ databases">
        <authorList>
            <consortium name="Pathogen Informatics"/>
            <person name="Doyle S."/>
        </authorList>
    </citation>
    <scope>NUCLEOTIDE SEQUENCE [LARGE SCALE GENOMIC DNA]</scope>
    <source>
        <strain evidence="4 7">NCTC10211</strain>
    </source>
</reference>
<reference evidence="5 8" key="3">
    <citation type="submission" date="2019-03" db="EMBL/GenBank/DDBJ databases">
        <title>Serratia marcescens strain N2 draft genome.</title>
        <authorList>
            <person name="Yassin A."/>
            <person name="El-Kenawy N."/>
            <person name="Youssef N.H."/>
        </authorList>
    </citation>
    <scope>NUCLEOTIDE SEQUENCE [LARGE SCALE GENOMIC DNA]</scope>
    <source>
        <strain evidence="5 8">N2</strain>
    </source>
</reference>
<accession>A0A1C3HDB5</accession>
<dbReference type="GO" id="GO:0005737">
    <property type="term" value="C:cytoplasm"/>
    <property type="evidence" value="ECO:0007669"/>
    <property type="project" value="UniProtKB-SubCell"/>
</dbReference>
<accession>A0A5C7CKC1</accession>
<protein>
    <recommendedName>
        <fullName evidence="2">RTX toxin-activating lysine-acyltransferase</fullName>
        <ecNumber evidence="2">2.3.1.-</ecNumber>
    </recommendedName>
</protein>
<dbReference type="GO" id="GO:0031640">
    <property type="term" value="P:killing of cells of another organism"/>
    <property type="evidence" value="ECO:0007669"/>
    <property type="project" value="UniProtKB-KW"/>
</dbReference>
<dbReference type="EMBL" id="UGYK01000002">
    <property type="protein sequence ID" value="SUI66600.1"/>
    <property type="molecule type" value="Genomic_DNA"/>
</dbReference>
<evidence type="ECO:0000313" key="8">
    <source>
        <dbReference type="Proteomes" id="UP000298510"/>
    </source>
</evidence>
<dbReference type="RefSeq" id="WP_025302733.1">
    <property type="nucleotide sequence ID" value="NZ_AP021873.1"/>
</dbReference>
<dbReference type="GeneID" id="87004733"/>
<keyword evidence="2 3" id="KW-0012">Acyltransferase</keyword>
<comment type="similarity">
    <text evidence="1 2">Belongs to the RTX toxin acyltransferase family.</text>
</comment>
<dbReference type="Proteomes" id="UP000254765">
    <property type="component" value="Unassembled WGS sequence"/>
</dbReference>
<keyword evidence="2" id="KW-0963">Cytoplasm</keyword>
<keyword evidence="2" id="KW-0204">Cytolysis</keyword>